<feature type="domain" description="EAL" evidence="1">
    <location>
        <begin position="1"/>
        <end position="221"/>
    </location>
</feature>
<dbReference type="OrthoDB" id="9804751at2"/>
<dbReference type="PIRSF" id="PIRSF003180">
    <property type="entry name" value="DiGMPpdiest_YuxH"/>
    <property type="match status" value="1"/>
</dbReference>
<keyword evidence="4" id="KW-1185">Reference proteome</keyword>
<dbReference type="PANTHER" id="PTHR33525:SF4">
    <property type="entry name" value="CYCLIC DI-GMP PHOSPHODIESTERASE CDGJ"/>
    <property type="match status" value="1"/>
</dbReference>
<dbReference type="Pfam" id="PF08668">
    <property type="entry name" value="HDOD"/>
    <property type="match status" value="1"/>
</dbReference>
<dbReference type="InterPro" id="IPR001633">
    <property type="entry name" value="EAL_dom"/>
</dbReference>
<dbReference type="SUPFAM" id="SSF141868">
    <property type="entry name" value="EAL domain-like"/>
    <property type="match status" value="1"/>
</dbReference>
<sequence length="423" mass="47998">MINSMSETMPDAELHLPPEVVQVGRQPILDKNLNVYGYELLYRSISDSQQGFDGDMATARTVLNSFLEFGLHRLVGKHRVFINMTQRFFTEFTSLPVDPHQIVIEVLEDFELTPAVVDGIRKLHQSGYTIALDDYRFEERWIPLLPYCSLIKVEILGLDLEKYVEPINDLLSRGITLLAEKVETREQFETAKRLGFNLFQGYFFAKPQTLSTTRNPGNRSVLLRTIAQINDPNADIEDVAKLIELDPNLSFKLLRVINSAAQGLTRKITSIREAVVFIGLNRLRAWSTLFVMASLDEASPELITTSLVRAEMCRALADEFNSGHPDSGYTIGLLSTLDAMLNQPMEQLLKEIPLADHMIEALGRHTGPFGNELQCAIDLERCHWMSESTKLLPVEQLNTMYVHALERVEEIRGVFSTEDIQEQ</sequence>
<dbReference type="InterPro" id="IPR014408">
    <property type="entry name" value="dGMP_Pdiesterase_EAL/HD-GYP"/>
</dbReference>
<dbReference type="Gene3D" id="1.10.3210.10">
    <property type="entry name" value="Hypothetical protein af1432"/>
    <property type="match status" value="1"/>
</dbReference>
<dbReference type="STRING" id="1818881.A3196_15665"/>
<evidence type="ECO:0000259" key="2">
    <source>
        <dbReference type="PROSITE" id="PS51833"/>
    </source>
</evidence>
<dbReference type="Proteomes" id="UP000094849">
    <property type="component" value="Unassembled WGS sequence"/>
</dbReference>
<dbReference type="InterPro" id="IPR035919">
    <property type="entry name" value="EAL_sf"/>
</dbReference>
<dbReference type="PROSITE" id="PS50883">
    <property type="entry name" value="EAL"/>
    <property type="match status" value="1"/>
</dbReference>
<dbReference type="Pfam" id="PF00563">
    <property type="entry name" value="EAL"/>
    <property type="match status" value="1"/>
</dbReference>
<dbReference type="InterPro" id="IPR052340">
    <property type="entry name" value="RNase_Y/CdgJ"/>
</dbReference>
<comment type="caution">
    <text evidence="3">The sequence shown here is derived from an EMBL/GenBank/DDBJ whole genome shotgun (WGS) entry which is preliminary data.</text>
</comment>
<accession>A0A1E2UTR4</accession>
<dbReference type="EMBL" id="LVJZ01000003">
    <property type="protein sequence ID" value="ODB98071.1"/>
    <property type="molecule type" value="Genomic_DNA"/>
</dbReference>
<dbReference type="InterPro" id="IPR013976">
    <property type="entry name" value="HDOD"/>
</dbReference>
<dbReference type="AlphaFoldDB" id="A0A1E2UTR4"/>
<reference evidence="3 4" key="1">
    <citation type="submission" date="2016-03" db="EMBL/GenBank/DDBJ databases">
        <title>Chemosynthetic sulphur-oxidizing symbionts of marine invertebrate animals are capable of nitrogen fixation.</title>
        <authorList>
            <person name="Petersen J.M."/>
            <person name="Kemper A."/>
            <person name="Gruber-Vodicka H."/>
            <person name="Cardini U."/>
            <person name="Geest Mvander."/>
            <person name="Kleiner M."/>
            <person name="Bulgheresi S."/>
            <person name="Fussmann M."/>
            <person name="Herbold C."/>
            <person name="Seah B.K.B."/>
            <person name="Antony C.Paul."/>
            <person name="Liu D."/>
            <person name="Belitz A."/>
            <person name="Weber M."/>
        </authorList>
    </citation>
    <scope>NUCLEOTIDE SEQUENCE [LARGE SCALE GENOMIC DNA]</scope>
    <source>
        <strain evidence="3">G_D</strain>
    </source>
</reference>
<gene>
    <name evidence="3" type="ORF">A3196_15665</name>
</gene>
<protein>
    <recommendedName>
        <fullName evidence="5">Diguanylate phosphodiesterase</fullName>
    </recommendedName>
</protein>
<dbReference type="PROSITE" id="PS51833">
    <property type="entry name" value="HDOD"/>
    <property type="match status" value="1"/>
</dbReference>
<dbReference type="SMART" id="SM00052">
    <property type="entry name" value="EAL"/>
    <property type="match status" value="1"/>
</dbReference>
<name>A0A1E2UTR4_9GAMM</name>
<proteinExistence type="predicted"/>
<dbReference type="Gene3D" id="3.20.20.450">
    <property type="entry name" value="EAL domain"/>
    <property type="match status" value="1"/>
</dbReference>
<dbReference type="SUPFAM" id="SSF109604">
    <property type="entry name" value="HD-domain/PDEase-like"/>
    <property type="match status" value="1"/>
</dbReference>
<evidence type="ECO:0000313" key="3">
    <source>
        <dbReference type="EMBL" id="ODB98071.1"/>
    </source>
</evidence>
<organism evidence="3 4">
    <name type="scientific">Candidatus Thiodiazotropha endoloripes</name>
    <dbReference type="NCBI Taxonomy" id="1818881"/>
    <lineage>
        <taxon>Bacteria</taxon>
        <taxon>Pseudomonadati</taxon>
        <taxon>Pseudomonadota</taxon>
        <taxon>Gammaproteobacteria</taxon>
        <taxon>Chromatiales</taxon>
        <taxon>Sedimenticolaceae</taxon>
        <taxon>Candidatus Thiodiazotropha</taxon>
    </lineage>
</organism>
<feature type="domain" description="HDOD" evidence="2">
    <location>
        <begin position="215"/>
        <end position="405"/>
    </location>
</feature>
<evidence type="ECO:0008006" key="5">
    <source>
        <dbReference type="Google" id="ProtNLM"/>
    </source>
</evidence>
<dbReference type="PANTHER" id="PTHR33525">
    <property type="match status" value="1"/>
</dbReference>
<evidence type="ECO:0000259" key="1">
    <source>
        <dbReference type="PROSITE" id="PS50883"/>
    </source>
</evidence>
<evidence type="ECO:0000313" key="4">
    <source>
        <dbReference type="Proteomes" id="UP000094849"/>
    </source>
</evidence>